<dbReference type="GO" id="GO:0005886">
    <property type="term" value="C:plasma membrane"/>
    <property type="evidence" value="ECO:0007669"/>
    <property type="project" value="TreeGrafter"/>
</dbReference>
<keyword evidence="5 7" id="KW-0472">Membrane</keyword>
<reference evidence="8 9" key="1">
    <citation type="submission" date="2019-08" db="EMBL/GenBank/DDBJ databases">
        <title>The genome sequence of a newly discovered highly antifungal drug resistant Aspergillus species, Aspergillus tanneri NIH 1004.</title>
        <authorList>
            <person name="Mounaud S."/>
            <person name="Singh I."/>
            <person name="Joardar V."/>
            <person name="Pakala S."/>
            <person name="Pakala S."/>
            <person name="Venepally P."/>
            <person name="Chung J.K."/>
            <person name="Losada L."/>
            <person name="Nierman W.C."/>
        </authorList>
    </citation>
    <scope>NUCLEOTIDE SEQUENCE [LARGE SCALE GENOMIC DNA]</scope>
    <source>
        <strain evidence="8 9">NIH1004</strain>
    </source>
</reference>
<evidence type="ECO:0000256" key="6">
    <source>
        <dbReference type="SAM" id="MobiDB-lite"/>
    </source>
</evidence>
<gene>
    <name evidence="8" type="ORF">ATNIH1004_005169</name>
</gene>
<feature type="compositionally biased region" description="Low complexity" evidence="6">
    <location>
        <begin position="1"/>
        <end position="16"/>
    </location>
</feature>
<dbReference type="InterPro" id="IPR000791">
    <property type="entry name" value="Gpr1/Fun34/SatP-like"/>
</dbReference>
<evidence type="ECO:0000256" key="1">
    <source>
        <dbReference type="ARBA" id="ARBA00004141"/>
    </source>
</evidence>
<feature type="compositionally biased region" description="Basic and acidic residues" evidence="6">
    <location>
        <begin position="17"/>
        <end position="29"/>
    </location>
</feature>
<comment type="similarity">
    <text evidence="2">Belongs to the acetate uptake transporter (AceTr) (TC 2.A.96) family.</text>
</comment>
<feature type="transmembrane region" description="Helical" evidence="7">
    <location>
        <begin position="88"/>
        <end position="111"/>
    </location>
</feature>
<evidence type="ECO:0000256" key="5">
    <source>
        <dbReference type="ARBA" id="ARBA00023136"/>
    </source>
</evidence>
<feature type="region of interest" description="Disordered" evidence="6">
    <location>
        <begin position="1"/>
        <end position="36"/>
    </location>
</feature>
<evidence type="ECO:0000313" key="9">
    <source>
        <dbReference type="Proteomes" id="UP000324241"/>
    </source>
</evidence>
<dbReference type="VEuPathDB" id="FungiDB:EYZ11_005539"/>
<protein>
    <submittedName>
        <fullName evidence="8">Uncharacterized protein</fullName>
    </submittedName>
</protein>
<organism evidence="8 9">
    <name type="scientific">Aspergillus tanneri</name>
    <dbReference type="NCBI Taxonomy" id="1220188"/>
    <lineage>
        <taxon>Eukaryota</taxon>
        <taxon>Fungi</taxon>
        <taxon>Dikarya</taxon>
        <taxon>Ascomycota</taxon>
        <taxon>Pezizomycotina</taxon>
        <taxon>Eurotiomycetes</taxon>
        <taxon>Eurotiomycetidae</taxon>
        <taxon>Eurotiales</taxon>
        <taxon>Aspergillaceae</taxon>
        <taxon>Aspergillus</taxon>
        <taxon>Aspergillus subgen. Circumdati</taxon>
    </lineage>
</organism>
<feature type="transmembrane region" description="Helical" evidence="7">
    <location>
        <begin position="123"/>
        <end position="147"/>
    </location>
</feature>
<dbReference type="GeneID" id="54327871"/>
<comment type="caution">
    <text evidence="8">The sequence shown here is derived from an EMBL/GenBank/DDBJ whole genome shotgun (WGS) entry which is preliminary data.</text>
</comment>
<evidence type="ECO:0000313" key="8">
    <source>
        <dbReference type="EMBL" id="KAA8649268.1"/>
    </source>
</evidence>
<dbReference type="PANTHER" id="PTHR31123:SF1">
    <property type="entry name" value="ACCUMULATION OF DYADS PROTEIN 2-RELATED"/>
    <property type="match status" value="1"/>
</dbReference>
<evidence type="ECO:0000256" key="3">
    <source>
        <dbReference type="ARBA" id="ARBA00022692"/>
    </source>
</evidence>
<keyword evidence="4 7" id="KW-1133">Transmembrane helix</keyword>
<evidence type="ECO:0000256" key="2">
    <source>
        <dbReference type="ARBA" id="ARBA00005587"/>
    </source>
</evidence>
<name>A0A5M9MQU8_9EURO</name>
<dbReference type="GO" id="GO:0015123">
    <property type="term" value="F:acetate transmembrane transporter activity"/>
    <property type="evidence" value="ECO:0007669"/>
    <property type="project" value="TreeGrafter"/>
</dbReference>
<evidence type="ECO:0000256" key="7">
    <source>
        <dbReference type="SAM" id="Phobius"/>
    </source>
</evidence>
<dbReference type="AlphaFoldDB" id="A0A5M9MQU8"/>
<accession>A0A5M9MQU8</accession>
<proteinExistence type="inferred from homology"/>
<comment type="subcellular location">
    <subcellularLocation>
        <location evidence="1">Membrane</location>
        <topology evidence="1">Multi-pass membrane protein</topology>
    </subcellularLocation>
</comment>
<dbReference type="Proteomes" id="UP000324241">
    <property type="component" value="Unassembled WGS sequence"/>
</dbReference>
<dbReference type="EMBL" id="QUQM01000003">
    <property type="protein sequence ID" value="KAA8649268.1"/>
    <property type="molecule type" value="Genomic_DNA"/>
</dbReference>
<dbReference type="InterPro" id="IPR051633">
    <property type="entry name" value="AceTr"/>
</dbReference>
<dbReference type="RefSeq" id="XP_033428629.1">
    <property type="nucleotide sequence ID" value="XM_033569823.1"/>
</dbReference>
<dbReference type="PANTHER" id="PTHR31123">
    <property type="entry name" value="ACCUMULATION OF DYADS PROTEIN 2-RELATED"/>
    <property type="match status" value="1"/>
</dbReference>
<evidence type="ECO:0000256" key="4">
    <source>
        <dbReference type="ARBA" id="ARBA00022989"/>
    </source>
</evidence>
<sequence length="162" mass="18119">MSSESSDTQGTGTTQQSHEKQDSISHEYGRPNTAQDNRYSMTADTVRLGVSNEEHLHSHRKSYRLDFGPLTHGWFIFTFLLLTCTVKLTVTFFSLFLSVDLAFLLLGIGYIHREAADMPNMPIIKGGAFLALLAAFLAWYVALAGIADDINSFFVIPVFYFP</sequence>
<dbReference type="Pfam" id="PF01184">
    <property type="entry name" value="Gpr1_Fun34_YaaH"/>
    <property type="match status" value="1"/>
</dbReference>
<keyword evidence="3 7" id="KW-0812">Transmembrane</keyword>